<gene>
    <name evidence="2" type="ORF">S12H4_57343</name>
</gene>
<feature type="transmembrane region" description="Helical" evidence="1">
    <location>
        <begin position="41"/>
        <end position="64"/>
    </location>
</feature>
<reference evidence="2" key="1">
    <citation type="journal article" date="2014" name="Front. Microbiol.">
        <title>High frequency of phylogenetically diverse reductive dehalogenase-homologous genes in deep subseafloor sedimentary metagenomes.</title>
        <authorList>
            <person name="Kawai M."/>
            <person name="Futagami T."/>
            <person name="Toyoda A."/>
            <person name="Takaki Y."/>
            <person name="Nishi S."/>
            <person name="Hori S."/>
            <person name="Arai W."/>
            <person name="Tsubouchi T."/>
            <person name="Morono Y."/>
            <person name="Uchiyama I."/>
            <person name="Ito T."/>
            <person name="Fujiyama A."/>
            <person name="Inagaki F."/>
            <person name="Takami H."/>
        </authorList>
    </citation>
    <scope>NUCLEOTIDE SEQUENCE</scope>
    <source>
        <strain evidence="2">Expedition CK06-06</strain>
    </source>
</reference>
<protein>
    <submittedName>
        <fullName evidence="2">Uncharacterized protein</fullName>
    </submittedName>
</protein>
<evidence type="ECO:0000313" key="2">
    <source>
        <dbReference type="EMBL" id="GAJ22485.1"/>
    </source>
</evidence>
<organism evidence="2">
    <name type="scientific">marine sediment metagenome</name>
    <dbReference type="NCBI Taxonomy" id="412755"/>
    <lineage>
        <taxon>unclassified sequences</taxon>
        <taxon>metagenomes</taxon>
        <taxon>ecological metagenomes</taxon>
    </lineage>
</organism>
<sequence length="166" mass="19040">MIYIFILLTIFLIGYYIARYYDDSGKKNPFFVGFFRDGGEVTVPCGLLIAICIVLIVAGTVMYISSIGTIAKMEAFHDSVCSVYEYTVDKSEDITINAVKEFELDMTKLLNTGNLAYFELAKSVNVNLTELRDEVKGYNYKLNVYRKYNVFWFTDTFLAEVPDRLK</sequence>
<keyword evidence="1" id="KW-0812">Transmembrane</keyword>
<dbReference type="EMBL" id="BARW01037068">
    <property type="protein sequence ID" value="GAJ22485.1"/>
    <property type="molecule type" value="Genomic_DNA"/>
</dbReference>
<comment type="caution">
    <text evidence="2">The sequence shown here is derived from an EMBL/GenBank/DDBJ whole genome shotgun (WGS) entry which is preliminary data.</text>
</comment>
<dbReference type="AlphaFoldDB" id="X1W1S9"/>
<keyword evidence="1" id="KW-0472">Membrane</keyword>
<feature type="transmembrane region" description="Helical" evidence="1">
    <location>
        <begin position="5"/>
        <end position="21"/>
    </location>
</feature>
<feature type="non-terminal residue" evidence="2">
    <location>
        <position position="166"/>
    </location>
</feature>
<keyword evidence="1" id="KW-1133">Transmembrane helix</keyword>
<evidence type="ECO:0000256" key="1">
    <source>
        <dbReference type="SAM" id="Phobius"/>
    </source>
</evidence>
<accession>X1W1S9</accession>
<proteinExistence type="predicted"/>
<name>X1W1S9_9ZZZZ</name>